<dbReference type="EMBL" id="LT853697">
    <property type="protein sequence ID" value="SMQ52117.1"/>
    <property type="molecule type" value="Genomic_DNA"/>
</dbReference>
<dbReference type="Proteomes" id="UP000215127">
    <property type="component" value="Chromosome 6"/>
</dbReference>
<organism evidence="2 3">
    <name type="scientific">Zymoseptoria tritici (strain ST99CH_3D7)</name>
    <dbReference type="NCBI Taxonomy" id="1276538"/>
    <lineage>
        <taxon>Eukaryota</taxon>
        <taxon>Fungi</taxon>
        <taxon>Dikarya</taxon>
        <taxon>Ascomycota</taxon>
        <taxon>Pezizomycotina</taxon>
        <taxon>Dothideomycetes</taxon>
        <taxon>Dothideomycetidae</taxon>
        <taxon>Mycosphaerellales</taxon>
        <taxon>Mycosphaerellaceae</taxon>
        <taxon>Zymoseptoria</taxon>
    </lineage>
</organism>
<dbReference type="AlphaFoldDB" id="A0A1X7RYV9"/>
<proteinExistence type="predicted"/>
<protein>
    <recommendedName>
        <fullName evidence="1">BTB domain-containing protein</fullName>
    </recommendedName>
</protein>
<gene>
    <name evidence="2" type="ORF">ZT3D7_G7270</name>
</gene>
<dbReference type="PROSITE" id="PS50097">
    <property type="entry name" value="BTB"/>
    <property type="match status" value="1"/>
</dbReference>
<dbReference type="Gene3D" id="3.30.710.10">
    <property type="entry name" value="Potassium Channel Kv1.1, Chain A"/>
    <property type="match status" value="1"/>
</dbReference>
<keyword evidence="3" id="KW-1185">Reference proteome</keyword>
<dbReference type="InterPro" id="IPR011333">
    <property type="entry name" value="SKP1/BTB/POZ_sf"/>
</dbReference>
<name>A0A1X7RYV9_ZYMT9</name>
<sequence>MAAATDTGQAPSVALSRMYNTGAWSDLTIVTATKTFAVHKSVVFASNATFFRAAIARVSGQMIIHMDEPEAVVDAILRHFYELPIEWLEKSPTGPVLADGLLSRGTDCAHLIVAAEKFDIGKLGTLALRRFQICLLSNNLKPKQVVDLGCLWMNLTKDRGSVLYNRGCEIVAVATHQKLAGIVVDALAWKKLYANEAYTRLVMSKAESMVREATKKRPAPDEA</sequence>
<reference evidence="2 3" key="1">
    <citation type="submission" date="2016-06" db="EMBL/GenBank/DDBJ databases">
        <authorList>
            <person name="Kjaerup R.B."/>
            <person name="Dalgaard T.S."/>
            <person name="Juul-Madsen H.R."/>
        </authorList>
    </citation>
    <scope>NUCLEOTIDE SEQUENCE [LARGE SCALE GENOMIC DNA]</scope>
</reference>
<dbReference type="STRING" id="1276538.A0A1X7RYV9"/>
<dbReference type="SUPFAM" id="SSF54695">
    <property type="entry name" value="POZ domain"/>
    <property type="match status" value="1"/>
</dbReference>
<accession>A0A1X7RYV9</accession>
<evidence type="ECO:0000313" key="2">
    <source>
        <dbReference type="EMBL" id="SMQ52117.1"/>
    </source>
</evidence>
<evidence type="ECO:0000313" key="3">
    <source>
        <dbReference type="Proteomes" id="UP000215127"/>
    </source>
</evidence>
<feature type="domain" description="BTB" evidence="1">
    <location>
        <begin position="25"/>
        <end position="89"/>
    </location>
</feature>
<evidence type="ECO:0000259" key="1">
    <source>
        <dbReference type="PROSITE" id="PS50097"/>
    </source>
</evidence>
<dbReference type="InterPro" id="IPR000210">
    <property type="entry name" value="BTB/POZ_dom"/>
</dbReference>